<dbReference type="PATRIC" id="fig|1685127.3.peg.1131"/>
<organism evidence="1 2">
    <name type="scientific">miscellaneous Crenarchaeota group-15 archaeon DG-45</name>
    <dbReference type="NCBI Taxonomy" id="1685127"/>
    <lineage>
        <taxon>Archaea</taxon>
        <taxon>Candidatus Bathyarchaeota</taxon>
        <taxon>MCG-15</taxon>
    </lineage>
</organism>
<sequence>MVWEDDVMKSNIRLYGPSIDRGLEALSDLVKELGKVYPYGDMIAHIVSTIDPNVDLLTGRMIGGGEFRLGEYDFIVDWQEPPNAEQVRGLIRRIDRALLYTGCRYTITTTD</sequence>
<evidence type="ECO:0000313" key="1">
    <source>
        <dbReference type="EMBL" id="KON30315.1"/>
    </source>
</evidence>
<reference evidence="1 2" key="1">
    <citation type="submission" date="2015-06" db="EMBL/GenBank/DDBJ databases">
        <title>New insights into the roles of widespread benthic archaea in carbon and nitrogen cycling.</title>
        <authorList>
            <person name="Lazar C.S."/>
            <person name="Baker B.J."/>
            <person name="Seitz K.W."/>
            <person name="Hyde A.S."/>
            <person name="Dick G.J."/>
            <person name="Hinrichs K.-U."/>
            <person name="Teske A.P."/>
        </authorList>
    </citation>
    <scope>NUCLEOTIDE SEQUENCE [LARGE SCALE GENOMIC DNA]</scope>
    <source>
        <strain evidence="1">DG-45</strain>
    </source>
</reference>
<name>A0A0M0BPM0_9ARCH</name>
<accession>A0A0M0BPM0</accession>
<evidence type="ECO:0000313" key="2">
    <source>
        <dbReference type="Proteomes" id="UP000037210"/>
    </source>
</evidence>
<protein>
    <submittedName>
        <fullName evidence="1">Uncharacterized protein</fullName>
    </submittedName>
</protein>
<dbReference type="EMBL" id="LFWZ01000034">
    <property type="protein sequence ID" value="KON30315.1"/>
    <property type="molecule type" value="Genomic_DNA"/>
</dbReference>
<comment type="caution">
    <text evidence="1">The sequence shown here is derived from an EMBL/GenBank/DDBJ whole genome shotgun (WGS) entry which is preliminary data.</text>
</comment>
<dbReference type="Proteomes" id="UP000037210">
    <property type="component" value="Unassembled WGS sequence"/>
</dbReference>
<proteinExistence type="predicted"/>
<dbReference type="AlphaFoldDB" id="A0A0M0BPM0"/>
<gene>
    <name evidence="1" type="ORF">AC482_04090</name>
</gene>